<proteinExistence type="predicted"/>
<protein>
    <recommendedName>
        <fullName evidence="3">CS domain-containing protein</fullName>
    </recommendedName>
</protein>
<gene>
    <name evidence="1" type="ORF">M9Y10_031106</name>
</gene>
<comment type="caution">
    <text evidence="1">The sequence shown here is derived from an EMBL/GenBank/DDBJ whole genome shotgun (WGS) entry which is preliminary data.</text>
</comment>
<dbReference type="EMBL" id="JAPFFF010000048">
    <property type="protein sequence ID" value="KAK8840166.1"/>
    <property type="molecule type" value="Genomic_DNA"/>
</dbReference>
<evidence type="ECO:0000313" key="1">
    <source>
        <dbReference type="EMBL" id="KAK8840166.1"/>
    </source>
</evidence>
<keyword evidence="2" id="KW-1185">Reference proteome</keyword>
<evidence type="ECO:0008006" key="3">
    <source>
        <dbReference type="Google" id="ProtNLM"/>
    </source>
</evidence>
<accession>A0ABR2H2N6</accession>
<organism evidence="1 2">
    <name type="scientific">Tritrichomonas musculus</name>
    <dbReference type="NCBI Taxonomy" id="1915356"/>
    <lineage>
        <taxon>Eukaryota</taxon>
        <taxon>Metamonada</taxon>
        <taxon>Parabasalia</taxon>
        <taxon>Tritrichomonadida</taxon>
        <taxon>Tritrichomonadidae</taxon>
        <taxon>Tritrichomonas</taxon>
    </lineage>
</organism>
<name>A0ABR2H2N6_9EUKA</name>
<reference evidence="1 2" key="1">
    <citation type="submission" date="2024-04" db="EMBL/GenBank/DDBJ databases">
        <title>Tritrichomonas musculus Genome.</title>
        <authorList>
            <person name="Alves-Ferreira E."/>
            <person name="Grigg M."/>
            <person name="Lorenzi H."/>
            <person name="Galac M."/>
        </authorList>
    </citation>
    <scope>NUCLEOTIDE SEQUENCE [LARGE SCALE GENOMIC DNA]</scope>
    <source>
        <strain evidence="1 2">EAF2021</strain>
    </source>
</reference>
<dbReference type="Proteomes" id="UP001470230">
    <property type="component" value="Unassembled WGS sequence"/>
</dbReference>
<evidence type="ECO:0000313" key="2">
    <source>
        <dbReference type="Proteomes" id="UP001470230"/>
    </source>
</evidence>
<sequence length="255" mass="28885">MKRKDAIELSCSPWEVPKAPPPTNPVVVNISVVRCRAVLKNKAIVRIKSILPKPESIVIQPEALVDYHTFSVNVKSITKSLDVDQNVLYFSDLFDEHRFLFDIQCVWAAMFQKNEISMVAVTLHADLVKRSISWKKLSPAVIGDLAPLPEEPNKQSIASMQAVSSVERRHHAIDLINEEEGMDFAGPIYRRNQNETVCTLTVWKRYAPLLLSLNSLLFTIDNQFRQIGRTTPVDEKVVTEICSKILEVHSNQNNP</sequence>